<evidence type="ECO:0000313" key="2">
    <source>
        <dbReference type="Proteomes" id="UP001139408"/>
    </source>
</evidence>
<keyword evidence="2" id="KW-1185">Reference proteome</keyword>
<dbReference type="Proteomes" id="UP001139408">
    <property type="component" value="Unassembled WGS sequence"/>
</dbReference>
<gene>
    <name evidence="1" type="ORF">L2749_08520</name>
</gene>
<dbReference type="AlphaFoldDB" id="A0A9X1Z561"/>
<name>A0A9X1Z561_9GAMM</name>
<proteinExistence type="predicted"/>
<comment type="caution">
    <text evidence="1">The sequence shown here is derived from an EMBL/GenBank/DDBJ whole genome shotgun (WGS) entry which is preliminary data.</text>
</comment>
<accession>A0A9X1Z561</accession>
<evidence type="ECO:0000313" key="1">
    <source>
        <dbReference type="EMBL" id="MCL1105307.1"/>
    </source>
</evidence>
<dbReference type="RefSeq" id="WP_188924880.1">
    <property type="nucleotide sequence ID" value="NZ_BMQI01000016.1"/>
</dbReference>
<dbReference type="EMBL" id="JAKILJ010000015">
    <property type="protein sequence ID" value="MCL1105307.1"/>
    <property type="molecule type" value="Genomic_DNA"/>
</dbReference>
<organism evidence="1 2">
    <name type="scientific">Shewanella algicola</name>
    <dbReference type="NCBI Taxonomy" id="640633"/>
    <lineage>
        <taxon>Bacteria</taxon>
        <taxon>Pseudomonadati</taxon>
        <taxon>Pseudomonadota</taxon>
        <taxon>Gammaproteobacteria</taxon>
        <taxon>Alteromonadales</taxon>
        <taxon>Shewanellaceae</taxon>
        <taxon>Shewanella</taxon>
    </lineage>
</organism>
<protein>
    <submittedName>
        <fullName evidence="1">Uncharacterized protein</fullName>
    </submittedName>
</protein>
<reference evidence="1" key="1">
    <citation type="submission" date="2022-01" db="EMBL/GenBank/DDBJ databases">
        <title>Whole genome-based taxonomy of the Shewanellaceae.</title>
        <authorList>
            <person name="Martin-Rodriguez A.J."/>
        </authorList>
    </citation>
    <scope>NUCLEOTIDE SEQUENCE</scope>
    <source>
        <strain evidence="1">DSM 23803</strain>
    </source>
</reference>
<sequence>MNNINVNDILQHADSLQYEDPEHTYHRSYRHFVNYFSDKNELTEQDLIIGANFTYGWMPTIMNFKSNNFDESLKILNKARLPERISSNEILILKSLINNSLVGVSKLLHFINPKVYAIWDSRVCYFLLGKSHKYLIEKVDMYWQYLDLCERVSADLDFKVIHSKFESSVNYEVSALRVVEQLMFVNSNMTIAKL</sequence>